<accession>A0ABQ4WP53</accession>
<name>A0ABQ4WP53_9ASTR</name>
<reference evidence="1" key="1">
    <citation type="journal article" date="2022" name="Int. J. Mol. Sci.">
        <title>Draft Genome of Tanacetum Coccineum: Genomic Comparison of Closely Related Tanacetum-Family Plants.</title>
        <authorList>
            <person name="Yamashiro T."/>
            <person name="Shiraishi A."/>
            <person name="Nakayama K."/>
            <person name="Satake H."/>
        </authorList>
    </citation>
    <scope>NUCLEOTIDE SEQUENCE</scope>
</reference>
<dbReference type="Proteomes" id="UP001151760">
    <property type="component" value="Unassembled WGS sequence"/>
</dbReference>
<organism evidence="1 2">
    <name type="scientific">Tanacetum coccineum</name>
    <dbReference type="NCBI Taxonomy" id="301880"/>
    <lineage>
        <taxon>Eukaryota</taxon>
        <taxon>Viridiplantae</taxon>
        <taxon>Streptophyta</taxon>
        <taxon>Embryophyta</taxon>
        <taxon>Tracheophyta</taxon>
        <taxon>Spermatophyta</taxon>
        <taxon>Magnoliopsida</taxon>
        <taxon>eudicotyledons</taxon>
        <taxon>Gunneridae</taxon>
        <taxon>Pentapetalae</taxon>
        <taxon>asterids</taxon>
        <taxon>campanulids</taxon>
        <taxon>Asterales</taxon>
        <taxon>Asteraceae</taxon>
        <taxon>Asteroideae</taxon>
        <taxon>Anthemideae</taxon>
        <taxon>Anthemidinae</taxon>
        <taxon>Tanacetum</taxon>
    </lineage>
</organism>
<keyword evidence="2" id="KW-1185">Reference proteome</keyword>
<evidence type="ECO:0000313" key="2">
    <source>
        <dbReference type="Proteomes" id="UP001151760"/>
    </source>
</evidence>
<reference evidence="1" key="2">
    <citation type="submission" date="2022-01" db="EMBL/GenBank/DDBJ databases">
        <authorList>
            <person name="Yamashiro T."/>
            <person name="Shiraishi A."/>
            <person name="Satake H."/>
            <person name="Nakayama K."/>
        </authorList>
    </citation>
    <scope>NUCLEOTIDE SEQUENCE</scope>
</reference>
<sequence>MAAEEVVAMATVTVAWWRLRGGYGEAGVTWSRGLGDEKWWSWTVIVVVLEGWRSVGGRDPAGDDAGDEREEREEWGLGKKFSALKVKQKQEICEFEGSSFHNNTGRRIITLEEEELINWDDFNGGDIEIYKAFLRLSLVEDLIWEKISCKLVKPSRDIHADECICCQVQHMTKKNVYALRRELREIHITINNDLKVLTTTFGDVARVFL</sequence>
<gene>
    <name evidence="1" type="ORF">Tco_0627753</name>
</gene>
<comment type="caution">
    <text evidence="1">The sequence shown here is derived from an EMBL/GenBank/DDBJ whole genome shotgun (WGS) entry which is preliminary data.</text>
</comment>
<protein>
    <submittedName>
        <fullName evidence="1">Uncharacterized protein</fullName>
    </submittedName>
</protein>
<evidence type="ECO:0000313" key="1">
    <source>
        <dbReference type="EMBL" id="GJS54391.1"/>
    </source>
</evidence>
<dbReference type="EMBL" id="BQNB010008794">
    <property type="protein sequence ID" value="GJS54391.1"/>
    <property type="molecule type" value="Genomic_DNA"/>
</dbReference>
<proteinExistence type="predicted"/>